<gene>
    <name evidence="15" type="ORF">D7V78_07725</name>
    <name evidence="16" type="ORF">E5342_15560</name>
</gene>
<keyword evidence="4 10" id="KW-0812">Transmembrane</keyword>
<evidence type="ECO:0000259" key="14">
    <source>
        <dbReference type="Pfam" id="PF07715"/>
    </source>
</evidence>
<comment type="subcellular location">
    <subcellularLocation>
        <location evidence="1 10">Cell outer membrane</location>
        <topology evidence="1 10">Multi-pass membrane protein</topology>
    </subcellularLocation>
</comment>
<reference evidence="16 18" key="2">
    <citation type="submission" date="2019-04" db="EMBL/GenBank/DDBJ databases">
        <title>Microbes associate with the intestines of laboratory mice.</title>
        <authorList>
            <person name="Navarre W."/>
            <person name="Wong E."/>
            <person name="Huang K."/>
            <person name="Tropini C."/>
            <person name="Ng K."/>
            <person name="Yu B."/>
        </authorList>
    </citation>
    <scope>NUCLEOTIDE SEQUENCE [LARGE SCALE GENOMIC DNA]</scope>
    <source>
        <strain evidence="16 18">NM39_I3</strain>
    </source>
</reference>
<dbReference type="GO" id="GO:0015344">
    <property type="term" value="F:siderophore uptake transmembrane transporter activity"/>
    <property type="evidence" value="ECO:0007669"/>
    <property type="project" value="TreeGrafter"/>
</dbReference>
<dbReference type="OrthoDB" id="9812892at2"/>
<evidence type="ECO:0000256" key="4">
    <source>
        <dbReference type="ARBA" id="ARBA00022692"/>
    </source>
</evidence>
<evidence type="ECO:0000256" key="10">
    <source>
        <dbReference type="PROSITE-ProRule" id="PRU01360"/>
    </source>
</evidence>
<dbReference type="EMBL" id="RAYI01000012">
    <property type="protein sequence ID" value="RLT73917.1"/>
    <property type="molecule type" value="Genomic_DNA"/>
</dbReference>
<dbReference type="Pfam" id="PF00593">
    <property type="entry name" value="TonB_dep_Rec_b-barrel"/>
    <property type="match status" value="1"/>
</dbReference>
<evidence type="ECO:0000256" key="1">
    <source>
        <dbReference type="ARBA" id="ARBA00004571"/>
    </source>
</evidence>
<dbReference type="EMBL" id="SRYM01000055">
    <property type="protein sequence ID" value="TGY55006.1"/>
    <property type="molecule type" value="Genomic_DNA"/>
</dbReference>
<dbReference type="RefSeq" id="WP_121735719.1">
    <property type="nucleotide sequence ID" value="NZ_QXXG01000003.1"/>
</dbReference>
<dbReference type="Pfam" id="PF07715">
    <property type="entry name" value="Plug"/>
    <property type="match status" value="1"/>
</dbReference>
<evidence type="ECO:0000313" key="16">
    <source>
        <dbReference type="EMBL" id="TGY55006.1"/>
    </source>
</evidence>
<dbReference type="Proteomes" id="UP000310032">
    <property type="component" value="Unassembled WGS sequence"/>
</dbReference>
<keyword evidence="6 11" id="KW-0798">TonB box</keyword>
<dbReference type="PANTHER" id="PTHR30069">
    <property type="entry name" value="TONB-DEPENDENT OUTER MEMBRANE RECEPTOR"/>
    <property type="match status" value="1"/>
</dbReference>
<evidence type="ECO:0000256" key="5">
    <source>
        <dbReference type="ARBA" id="ARBA00022729"/>
    </source>
</evidence>
<evidence type="ECO:0000259" key="13">
    <source>
        <dbReference type="Pfam" id="PF00593"/>
    </source>
</evidence>
<keyword evidence="9 10" id="KW-0998">Cell outer membrane</keyword>
<keyword evidence="7 10" id="KW-0472">Membrane</keyword>
<proteinExistence type="inferred from homology"/>
<dbReference type="InterPro" id="IPR012910">
    <property type="entry name" value="Plug_dom"/>
</dbReference>
<dbReference type="PANTHER" id="PTHR30069:SF29">
    <property type="entry name" value="HEMOGLOBIN AND HEMOGLOBIN-HAPTOGLOBIN-BINDING PROTEIN 1-RELATED"/>
    <property type="match status" value="1"/>
</dbReference>
<dbReference type="Gene3D" id="2.40.170.20">
    <property type="entry name" value="TonB-dependent receptor, beta-barrel domain"/>
    <property type="match status" value="1"/>
</dbReference>
<evidence type="ECO:0000313" key="18">
    <source>
        <dbReference type="Proteomes" id="UP000310032"/>
    </source>
</evidence>
<dbReference type="GO" id="GO:0009279">
    <property type="term" value="C:cell outer membrane"/>
    <property type="evidence" value="ECO:0007669"/>
    <property type="project" value="UniProtKB-SubCell"/>
</dbReference>
<evidence type="ECO:0000256" key="2">
    <source>
        <dbReference type="ARBA" id="ARBA00022448"/>
    </source>
</evidence>
<feature type="domain" description="TonB-dependent receptor-like beta-barrel" evidence="13">
    <location>
        <begin position="346"/>
        <end position="759"/>
    </location>
</feature>
<dbReference type="AlphaFoldDB" id="A0A3L7ZSL1"/>
<comment type="similarity">
    <text evidence="10 11">Belongs to the TonB-dependent receptor family.</text>
</comment>
<dbReference type="InterPro" id="IPR000531">
    <property type="entry name" value="Beta-barrel_TonB"/>
</dbReference>
<dbReference type="Gene3D" id="2.170.130.10">
    <property type="entry name" value="TonB-dependent receptor, plug domain"/>
    <property type="match status" value="1"/>
</dbReference>
<reference evidence="15 17" key="1">
    <citation type="submission" date="2018-09" db="EMBL/GenBank/DDBJ databases">
        <title>Murine metabolic-syndrome-specific gut microbial biobank.</title>
        <authorList>
            <person name="Liu C."/>
        </authorList>
    </citation>
    <scope>NUCLEOTIDE SEQUENCE [LARGE SCALE GENOMIC DNA]</scope>
    <source>
        <strain evidence="15 17">8-P5</strain>
    </source>
</reference>
<dbReference type="InterPro" id="IPR037066">
    <property type="entry name" value="Plug_dom_sf"/>
</dbReference>
<evidence type="ECO:0000313" key="17">
    <source>
        <dbReference type="Proteomes" id="UP000278164"/>
    </source>
</evidence>
<dbReference type="GO" id="GO:0044718">
    <property type="term" value="P:siderophore transmembrane transport"/>
    <property type="evidence" value="ECO:0007669"/>
    <property type="project" value="TreeGrafter"/>
</dbReference>
<evidence type="ECO:0000256" key="9">
    <source>
        <dbReference type="ARBA" id="ARBA00023237"/>
    </source>
</evidence>
<name>A0A3L7ZSL1_PARDI</name>
<dbReference type="Pfam" id="PF13715">
    <property type="entry name" value="CarbopepD_reg_2"/>
    <property type="match status" value="1"/>
</dbReference>
<feature type="domain" description="TonB-dependent receptor plug" evidence="14">
    <location>
        <begin position="136"/>
        <end position="223"/>
    </location>
</feature>
<feature type="signal peptide" evidence="12">
    <location>
        <begin position="1"/>
        <end position="21"/>
    </location>
</feature>
<evidence type="ECO:0000256" key="11">
    <source>
        <dbReference type="RuleBase" id="RU003357"/>
    </source>
</evidence>
<organism evidence="15 17">
    <name type="scientific">Parabacteroides distasonis</name>
    <dbReference type="NCBI Taxonomy" id="823"/>
    <lineage>
        <taxon>Bacteria</taxon>
        <taxon>Pseudomonadati</taxon>
        <taxon>Bacteroidota</taxon>
        <taxon>Bacteroidia</taxon>
        <taxon>Bacteroidales</taxon>
        <taxon>Tannerellaceae</taxon>
        <taxon>Parabacteroides</taxon>
    </lineage>
</organism>
<protein>
    <submittedName>
        <fullName evidence="15">TonB-dependent receptor</fullName>
    </submittedName>
</protein>
<evidence type="ECO:0000256" key="12">
    <source>
        <dbReference type="SAM" id="SignalP"/>
    </source>
</evidence>
<dbReference type="InterPro" id="IPR008969">
    <property type="entry name" value="CarboxyPept-like_regulatory"/>
</dbReference>
<keyword evidence="8 15" id="KW-0675">Receptor</keyword>
<evidence type="ECO:0000256" key="3">
    <source>
        <dbReference type="ARBA" id="ARBA00022452"/>
    </source>
</evidence>
<dbReference type="Gene3D" id="2.60.40.1120">
    <property type="entry name" value="Carboxypeptidase-like, regulatory domain"/>
    <property type="match status" value="1"/>
</dbReference>
<keyword evidence="5 12" id="KW-0732">Signal</keyword>
<evidence type="ECO:0000313" key="15">
    <source>
        <dbReference type="EMBL" id="RLT73917.1"/>
    </source>
</evidence>
<dbReference type="Proteomes" id="UP000278164">
    <property type="component" value="Unassembled WGS sequence"/>
</dbReference>
<dbReference type="SUPFAM" id="SSF49464">
    <property type="entry name" value="Carboxypeptidase regulatory domain-like"/>
    <property type="match status" value="1"/>
</dbReference>
<evidence type="ECO:0000256" key="6">
    <source>
        <dbReference type="ARBA" id="ARBA00023077"/>
    </source>
</evidence>
<sequence>MTKSRIACLLLLICVYTTAYAQSKVKLSGVVKDNNGVPIIAATVAVKGAPIGTSTDNNGYYALSVNKGKCILDVSMLGFVSQEHEINLQKDSVINFILKEDAVSLASVTVYGKSKAQQLREGAYAVNAMNIKPLVNTTQSLNTIVNKTTGVKVREEGGVGSDYDLSINGLSGNSIRYFLDGMPLDSKGTGVTLANLPTNIIERIEVYKGVIPAHLGSDALGGAINIITNQQQQNFLDASYSIGSFHTHQFNFNARYVTPKTGIIIKPVVSVNYSKNDYIMKNMEVPSEDKASFVTKDCRRFHDDYFSLFGQLEAGVTDKSWTDEFFVSASVSKIDKELQTGSVQSWVYGMAERNTKSANVSVRYNKADFLVKNLDVHVSLSQTWDHSQTVDTVFRKYYWDGSYIKNASSEIRGRGKSLRHYKRPMTIVRSNVEYRFNDKHSLNLNYVLNRAGNKQYDDMDKTYVPTNDVLVKHIVGLSYNQSFLNGKLNNVFFLKDYINHLKVEQTELSFITGSDAVKPSNTQSYWGYGVGTRFTVSEPWAIKASYEHSVRLPIARELLGNGSTIYPNIALRPESSENFNLGLFGNITLAPSHHLYYEVNGFIRLVDDYIKATVKEQEGMMQYENVEAVHIKGVEGEVRYDWADKLGLMLNASYQDSRDQRKYLESGALSATYNNRVPNKPWAFVNAEASYSFHNVLLPDSRLKLSIDYQWVHWFYLTWEAYGSAKTKPRIPEQNLINTAIQYSWKDGRYNLSLECTNLFDRLVYDNYMLQKPGRAFFAKFRLFIN</sequence>
<dbReference type="InterPro" id="IPR036942">
    <property type="entry name" value="Beta-barrel_TonB_sf"/>
</dbReference>
<dbReference type="PROSITE" id="PS52016">
    <property type="entry name" value="TONB_DEPENDENT_REC_3"/>
    <property type="match status" value="1"/>
</dbReference>
<feature type="chain" id="PRO_5036084009" evidence="12">
    <location>
        <begin position="22"/>
        <end position="786"/>
    </location>
</feature>
<evidence type="ECO:0000256" key="7">
    <source>
        <dbReference type="ARBA" id="ARBA00023136"/>
    </source>
</evidence>
<accession>A0A3L7ZSL1</accession>
<dbReference type="SUPFAM" id="SSF56935">
    <property type="entry name" value="Porins"/>
    <property type="match status" value="1"/>
</dbReference>
<comment type="caution">
    <text evidence="15">The sequence shown here is derived from an EMBL/GenBank/DDBJ whole genome shotgun (WGS) entry which is preliminary data.</text>
</comment>
<keyword evidence="2 10" id="KW-0813">Transport</keyword>
<dbReference type="InterPro" id="IPR039426">
    <property type="entry name" value="TonB-dep_rcpt-like"/>
</dbReference>
<evidence type="ECO:0000256" key="8">
    <source>
        <dbReference type="ARBA" id="ARBA00023170"/>
    </source>
</evidence>
<keyword evidence="3 10" id="KW-1134">Transmembrane beta strand</keyword>